<evidence type="ECO:0000313" key="4">
    <source>
        <dbReference type="Proteomes" id="UP000822331"/>
    </source>
</evidence>
<reference evidence="1 4" key="1">
    <citation type="journal article" date="2020" name="Science">
        <title>Unexpected conservation and global transmission of agrobacterial virulence plasmids.</title>
        <authorList>
            <person name="Weisberg A.J."/>
            <person name="Davis E.W. 2nd"/>
            <person name="Tabima J."/>
            <person name="Belcher M.S."/>
            <person name="Miller M."/>
            <person name="Kuo C.H."/>
            <person name="Loper J.E."/>
            <person name="Grunwald N.J."/>
            <person name="Putnam M.L."/>
            <person name="Chang J.H."/>
        </authorList>
    </citation>
    <scope>NUCLEOTIDE SEQUENCE [LARGE SCALE GENOMIC DNA]</scope>
    <source>
        <strain evidence="1 4">A19/93</strain>
    </source>
</reference>
<proteinExistence type="predicted"/>
<dbReference type="EMBL" id="CP049206">
    <property type="protein sequence ID" value="QTG01348.1"/>
    <property type="molecule type" value="Genomic_DNA"/>
</dbReference>
<reference evidence="2" key="2">
    <citation type="submission" date="2020-02" db="EMBL/GenBank/DDBJ databases">
        <title>Unexpected conservation and global transmission of agrobacterial virulence plasmids.</title>
        <authorList>
            <person name="Weisberg A.J."/>
            <person name="Davis E.W. II"/>
            <person name="Tabima J.R."/>
            <person name="Belcher M.S."/>
            <person name="Miller M."/>
            <person name="Kuo C.-H."/>
            <person name="Loper J.E."/>
            <person name="Grunwald N.J."/>
            <person name="Putnam M.L."/>
            <person name="Chang J.H."/>
        </authorList>
    </citation>
    <scope>NUCLEOTIDE SEQUENCE</scope>
    <source>
        <strain evidence="2">W2/73</strain>
    </source>
</reference>
<dbReference type="Proteomes" id="UP000663912">
    <property type="component" value="Chromosome 1"/>
</dbReference>
<dbReference type="Proteomes" id="UP000822331">
    <property type="component" value="Unassembled WGS sequence"/>
</dbReference>
<keyword evidence="4" id="KW-1185">Reference proteome</keyword>
<name>A0AAE7R6T5_9HYPH</name>
<gene>
    <name evidence="1" type="ORF">G6L72_06010</name>
    <name evidence="2" type="ORF">G6M88_13545</name>
</gene>
<dbReference type="RefSeq" id="WP_141680581.1">
    <property type="nucleotide sequence ID" value="NZ_CP049206.1"/>
</dbReference>
<evidence type="ECO:0000313" key="3">
    <source>
        <dbReference type="Proteomes" id="UP000663912"/>
    </source>
</evidence>
<protein>
    <submittedName>
        <fullName evidence="2">Uncharacterized protein</fullName>
    </submittedName>
</protein>
<evidence type="ECO:0000313" key="1">
    <source>
        <dbReference type="EMBL" id="NTF36271.1"/>
    </source>
</evidence>
<evidence type="ECO:0000313" key="2">
    <source>
        <dbReference type="EMBL" id="QTG01348.1"/>
    </source>
</evidence>
<dbReference type="KEGG" id="arui:G6M88_13545"/>
<dbReference type="EMBL" id="JAAMCP010000003">
    <property type="protein sequence ID" value="NTF36271.1"/>
    <property type="molecule type" value="Genomic_DNA"/>
</dbReference>
<organism evidence="2 3">
    <name type="scientific">Agrobacterium rubi</name>
    <dbReference type="NCBI Taxonomy" id="28099"/>
    <lineage>
        <taxon>Bacteria</taxon>
        <taxon>Pseudomonadati</taxon>
        <taxon>Pseudomonadota</taxon>
        <taxon>Alphaproteobacteria</taxon>
        <taxon>Hyphomicrobiales</taxon>
        <taxon>Rhizobiaceae</taxon>
        <taxon>Rhizobium/Agrobacterium group</taxon>
        <taxon>Agrobacterium</taxon>
    </lineage>
</organism>
<sequence>MASGFCLSLARSSTRYDDHSRFVPCVASLEHRGVERDRNSIPVERLEIIFETADRFPGQIAFDVSVKNARYIDHSNDKQSPERLKLSSDIEGTAIREGYRWVPGVDESVRRFVSAFPHAAAAPRPIVDAFRDQGYDVEVRCGYESRRCARARCHGGDRRSAAFCGSETRQFLMQQTEITRWPVDMEAKGDADFFVFIELDLRTMAPTFYVLTNEQARSTFRDYVGGGNCYPP</sequence>
<accession>A0AAE7R6T5</accession>
<dbReference type="AlphaFoldDB" id="A0AAE7R6T5"/>